<comment type="catalytic activity">
    <reaction evidence="13">
        <text>a 6-O-methyl-2'-deoxyguanosine in DNA + L-cysteinyl-[protein] = S-methyl-L-cysteinyl-[protein] + a 2'-deoxyguanosine in DNA</text>
        <dbReference type="Rhea" id="RHEA:24000"/>
        <dbReference type="Rhea" id="RHEA-COMP:10131"/>
        <dbReference type="Rhea" id="RHEA-COMP:10132"/>
        <dbReference type="Rhea" id="RHEA-COMP:11367"/>
        <dbReference type="Rhea" id="RHEA-COMP:11368"/>
        <dbReference type="ChEBI" id="CHEBI:29950"/>
        <dbReference type="ChEBI" id="CHEBI:82612"/>
        <dbReference type="ChEBI" id="CHEBI:85445"/>
        <dbReference type="ChEBI" id="CHEBI:85448"/>
        <dbReference type="EC" id="2.1.1.63"/>
    </reaction>
</comment>
<dbReference type="EMBL" id="FWFO01000003">
    <property type="protein sequence ID" value="SLN60249.1"/>
    <property type="molecule type" value="Genomic_DNA"/>
</dbReference>
<evidence type="ECO:0000256" key="3">
    <source>
        <dbReference type="ARBA" id="ARBA00011918"/>
    </source>
</evidence>
<dbReference type="Pfam" id="PF02870">
    <property type="entry name" value="Methyltransf_1N"/>
    <property type="match status" value="1"/>
</dbReference>
<evidence type="ECO:0000256" key="1">
    <source>
        <dbReference type="ARBA" id="ARBA00001286"/>
    </source>
</evidence>
<dbReference type="InterPro" id="IPR001497">
    <property type="entry name" value="MethylDNA_cys_MeTrfase_AS"/>
</dbReference>
<dbReference type="GO" id="GO:0006281">
    <property type="term" value="P:DNA repair"/>
    <property type="evidence" value="ECO:0007669"/>
    <property type="project" value="UniProtKB-KW"/>
</dbReference>
<reference evidence="17 18" key="1">
    <citation type="submission" date="2017-03" db="EMBL/GenBank/DDBJ databases">
        <authorList>
            <person name="Afonso C.L."/>
            <person name="Miller P.J."/>
            <person name="Scott M.A."/>
            <person name="Spackman E."/>
            <person name="Goraichik I."/>
            <person name="Dimitrov K.M."/>
            <person name="Suarez D.L."/>
            <person name="Swayne D.E."/>
        </authorList>
    </citation>
    <scope>NUCLEOTIDE SEQUENCE [LARGE SCALE GENOMIC DNA]</scope>
    <source>
        <strain evidence="17 18">CECT 7639</strain>
    </source>
</reference>
<evidence type="ECO:0000256" key="9">
    <source>
        <dbReference type="ARBA" id="ARBA00022833"/>
    </source>
</evidence>
<evidence type="ECO:0000256" key="2">
    <source>
        <dbReference type="ARBA" id="ARBA00008711"/>
    </source>
</evidence>
<evidence type="ECO:0000256" key="7">
    <source>
        <dbReference type="ARBA" id="ARBA00022723"/>
    </source>
</evidence>
<keyword evidence="6" id="KW-0808">Transferase</keyword>
<gene>
    <name evidence="17" type="primary">ada_2</name>
    <name evidence="17" type="ORF">TRL7639_03321</name>
</gene>
<dbReference type="Proteomes" id="UP000193077">
    <property type="component" value="Unassembled WGS sequence"/>
</dbReference>
<keyword evidence="12" id="KW-0234">DNA repair</keyword>
<dbReference type="PANTHER" id="PTHR10815:SF5">
    <property type="entry name" value="METHYLATED-DNA--PROTEIN-CYSTEINE METHYLTRANSFERASE"/>
    <property type="match status" value="1"/>
</dbReference>
<comment type="similarity">
    <text evidence="2">Belongs to the MGMT family.</text>
</comment>
<dbReference type="InterPro" id="IPR014048">
    <property type="entry name" value="MethylDNA_cys_MeTrfase_DNA-bd"/>
</dbReference>
<dbReference type="InterPro" id="IPR036217">
    <property type="entry name" value="MethylDNA_cys_MeTrfase_DNAb"/>
</dbReference>
<sequence>MRLDLPDDDILYGALLARDPAWDGRAYVGVTSTGILCRLTCPARKPKRENCVFFGTIGAGIEAGFRPCKRCHPLQPAAQADPAVQALIKALEADPSRRWREGDLVALGHDPSTVRRAFKRHFGMTFLDMARQTRLHAGLTTLAQDGRVIDAQLDAGFSSGAAFRAAFARHLGLPPGAFRSDALLKADWFQTPLGPMIAVSDATHLHLLEFTDRKALPTELKRLHKACKGSLGFGRLAPTDRIEAQLDEYFHGRSAQFDVPLALHGTPFTCAVWDMLQTLPAGSIHSYSDIARRMDRPESTRAVARANGANQIAIVIPCHRVMGADGSLTGYGGGLWRKQKLIDLERQYAPTESIPA</sequence>
<feature type="binding site" evidence="15">
    <location>
        <position position="41"/>
    </location>
    <ligand>
        <name>Zn(2+)</name>
        <dbReference type="ChEBI" id="CHEBI:29105"/>
    </ligand>
</feature>
<dbReference type="Pfam" id="PF01035">
    <property type="entry name" value="DNA_binding_1"/>
    <property type="match status" value="1"/>
</dbReference>
<dbReference type="GO" id="GO:0008270">
    <property type="term" value="F:zinc ion binding"/>
    <property type="evidence" value="ECO:0007669"/>
    <property type="project" value="InterPro"/>
</dbReference>
<evidence type="ECO:0000313" key="17">
    <source>
        <dbReference type="EMBL" id="SLN60249.1"/>
    </source>
</evidence>
<dbReference type="GO" id="GO:0003908">
    <property type="term" value="F:methylated-DNA-[protein]-cysteine S-methyltransferase activity"/>
    <property type="evidence" value="ECO:0007669"/>
    <property type="project" value="UniProtKB-EC"/>
</dbReference>
<dbReference type="GO" id="GO:0003700">
    <property type="term" value="F:DNA-binding transcription factor activity"/>
    <property type="evidence" value="ECO:0007669"/>
    <property type="project" value="InterPro"/>
</dbReference>
<feature type="active site" description="Nucleophile; methyl group acceptor from methylphosphotriester" evidence="14">
    <location>
        <position position="37"/>
    </location>
</feature>
<dbReference type="Gene3D" id="3.40.10.10">
    <property type="entry name" value="DNA Methylphosphotriester Repair Domain"/>
    <property type="match status" value="1"/>
</dbReference>
<keyword evidence="18" id="KW-1185">Reference proteome</keyword>
<dbReference type="Pfam" id="PF12833">
    <property type="entry name" value="HTH_18"/>
    <property type="match status" value="1"/>
</dbReference>
<feature type="binding site" evidence="15">
    <location>
        <position position="71"/>
    </location>
    <ligand>
        <name>Zn(2+)</name>
        <dbReference type="ChEBI" id="CHEBI:29105"/>
    </ligand>
</feature>
<comment type="catalytic activity">
    <reaction evidence="1">
        <text>a 4-O-methyl-thymidine in DNA + L-cysteinyl-[protein] = a thymidine in DNA + S-methyl-L-cysteinyl-[protein]</text>
        <dbReference type="Rhea" id="RHEA:53428"/>
        <dbReference type="Rhea" id="RHEA-COMP:10131"/>
        <dbReference type="Rhea" id="RHEA-COMP:10132"/>
        <dbReference type="Rhea" id="RHEA-COMP:13555"/>
        <dbReference type="Rhea" id="RHEA-COMP:13556"/>
        <dbReference type="ChEBI" id="CHEBI:29950"/>
        <dbReference type="ChEBI" id="CHEBI:82612"/>
        <dbReference type="ChEBI" id="CHEBI:137386"/>
        <dbReference type="ChEBI" id="CHEBI:137387"/>
        <dbReference type="EC" id="2.1.1.63"/>
    </reaction>
</comment>
<comment type="cofactor">
    <cofactor evidence="15">
        <name>Zn(2+)</name>
        <dbReference type="ChEBI" id="CHEBI:29105"/>
    </cofactor>
    <text evidence="15">Binds 1 zinc ion per subunit.</text>
</comment>
<dbReference type="PIRSF" id="PIRSF000409">
    <property type="entry name" value="Ada"/>
    <property type="match status" value="1"/>
</dbReference>
<evidence type="ECO:0000259" key="16">
    <source>
        <dbReference type="PROSITE" id="PS01124"/>
    </source>
</evidence>
<dbReference type="InterPro" id="IPR018060">
    <property type="entry name" value="HTH_AraC"/>
</dbReference>
<dbReference type="InterPro" id="IPR036388">
    <property type="entry name" value="WH-like_DNA-bd_sf"/>
</dbReference>
<dbReference type="PROSITE" id="PS01124">
    <property type="entry name" value="HTH_ARAC_FAMILY_2"/>
    <property type="match status" value="1"/>
</dbReference>
<dbReference type="PROSITE" id="PS00374">
    <property type="entry name" value="MGMT"/>
    <property type="match status" value="1"/>
</dbReference>
<dbReference type="CDD" id="cd06445">
    <property type="entry name" value="ATase"/>
    <property type="match status" value="1"/>
</dbReference>
<protein>
    <recommendedName>
        <fullName evidence="3">methylated-DNA--[protein]-cysteine S-methyltransferase</fullName>
        <ecNumber evidence="3">2.1.1.63</ecNumber>
    </recommendedName>
</protein>
<dbReference type="GO" id="GO:0043565">
    <property type="term" value="F:sequence-specific DNA binding"/>
    <property type="evidence" value="ECO:0007669"/>
    <property type="project" value="InterPro"/>
</dbReference>
<dbReference type="InterPro" id="IPR016221">
    <property type="entry name" value="Bifunct_regulatory_prot_Ada"/>
</dbReference>
<keyword evidence="4" id="KW-0597">Phosphoprotein</keyword>
<keyword evidence="10" id="KW-0238">DNA-binding</keyword>
<keyword evidence="9 15" id="KW-0862">Zinc</keyword>
<proteinExistence type="inferred from homology"/>
<feature type="binding site" evidence="15">
    <location>
        <position position="37"/>
    </location>
    <ligand>
        <name>Zn(2+)</name>
        <dbReference type="ChEBI" id="CHEBI:29105"/>
    </ligand>
</feature>
<keyword evidence="8" id="KW-0227">DNA damage</keyword>
<dbReference type="Gene3D" id="1.10.10.60">
    <property type="entry name" value="Homeodomain-like"/>
    <property type="match status" value="1"/>
</dbReference>
<keyword evidence="5" id="KW-0489">Methyltransferase</keyword>
<dbReference type="PANTHER" id="PTHR10815">
    <property type="entry name" value="METHYLATED-DNA--PROTEIN-CYSTEINE METHYLTRANSFERASE"/>
    <property type="match status" value="1"/>
</dbReference>
<feature type="binding site" evidence="15">
    <location>
        <position position="68"/>
    </location>
    <ligand>
        <name>Zn(2+)</name>
        <dbReference type="ChEBI" id="CHEBI:29105"/>
    </ligand>
</feature>
<evidence type="ECO:0000256" key="15">
    <source>
        <dbReference type="PIRSR" id="PIRSR000409-3"/>
    </source>
</evidence>
<organism evidence="17 18">
    <name type="scientific">Falsiruegeria litorea R37</name>
    <dbReference type="NCBI Taxonomy" id="1200284"/>
    <lineage>
        <taxon>Bacteria</taxon>
        <taxon>Pseudomonadati</taxon>
        <taxon>Pseudomonadota</taxon>
        <taxon>Alphaproteobacteria</taxon>
        <taxon>Rhodobacterales</taxon>
        <taxon>Roseobacteraceae</taxon>
        <taxon>Falsiruegeria</taxon>
    </lineage>
</organism>
<feature type="active site" description="Nucleophile; methyl group acceptor from either O6-methylguanine or O4-methylthymine" evidence="14">
    <location>
        <position position="318"/>
    </location>
</feature>
<evidence type="ECO:0000256" key="4">
    <source>
        <dbReference type="ARBA" id="ARBA00022553"/>
    </source>
</evidence>
<keyword evidence="11" id="KW-0010">Activator</keyword>
<dbReference type="InterPro" id="IPR004026">
    <property type="entry name" value="Ada_DNA_repair_Zn-bd"/>
</dbReference>
<dbReference type="FunFam" id="3.30.160.70:FF:000001">
    <property type="entry name" value="Methylated-DNA--protein-cysteine methyltransferase"/>
    <property type="match status" value="1"/>
</dbReference>
<name>A0A1Y5TBI0_9RHOB</name>
<evidence type="ECO:0000256" key="6">
    <source>
        <dbReference type="ARBA" id="ARBA00022679"/>
    </source>
</evidence>
<dbReference type="SUPFAM" id="SSF46767">
    <property type="entry name" value="Methylated DNA-protein cysteine methyltransferase, C-terminal domain"/>
    <property type="match status" value="1"/>
</dbReference>
<dbReference type="Gene3D" id="3.30.160.70">
    <property type="entry name" value="Methylated DNA-protein cysteine methyltransferase domain"/>
    <property type="match status" value="1"/>
</dbReference>
<dbReference type="Pfam" id="PF02805">
    <property type="entry name" value="Ada_Zn_binding"/>
    <property type="match status" value="1"/>
</dbReference>
<dbReference type="InterPro" id="IPR035451">
    <property type="entry name" value="Ada-like_dom_sf"/>
</dbReference>
<dbReference type="AlphaFoldDB" id="A0A1Y5TBI0"/>
<evidence type="ECO:0000256" key="5">
    <source>
        <dbReference type="ARBA" id="ARBA00022603"/>
    </source>
</evidence>
<evidence type="ECO:0000313" key="18">
    <source>
        <dbReference type="Proteomes" id="UP000193077"/>
    </source>
</evidence>
<dbReference type="SUPFAM" id="SSF57884">
    <property type="entry name" value="Ada DNA repair protein, N-terminal domain (N-Ada 10)"/>
    <property type="match status" value="1"/>
</dbReference>
<evidence type="ECO:0000256" key="11">
    <source>
        <dbReference type="ARBA" id="ARBA00023159"/>
    </source>
</evidence>
<evidence type="ECO:0000256" key="14">
    <source>
        <dbReference type="PIRSR" id="PIRSR000409-1"/>
    </source>
</evidence>
<dbReference type="OrthoDB" id="9802228at2"/>
<dbReference type="Gene3D" id="1.10.10.10">
    <property type="entry name" value="Winged helix-like DNA-binding domain superfamily/Winged helix DNA-binding domain"/>
    <property type="match status" value="1"/>
</dbReference>
<dbReference type="NCBIfam" id="TIGR00589">
    <property type="entry name" value="ogt"/>
    <property type="match status" value="1"/>
</dbReference>
<dbReference type="SMART" id="SM00342">
    <property type="entry name" value="HTH_ARAC"/>
    <property type="match status" value="1"/>
</dbReference>
<dbReference type="SUPFAM" id="SSF53155">
    <property type="entry name" value="Methylated DNA-protein cysteine methyltransferase domain"/>
    <property type="match status" value="1"/>
</dbReference>
<dbReference type="EC" id="2.1.1.63" evidence="3"/>
<evidence type="ECO:0000256" key="13">
    <source>
        <dbReference type="ARBA" id="ARBA00049348"/>
    </source>
</evidence>
<dbReference type="FunFam" id="1.10.10.10:FF:000214">
    <property type="entry name" value="Methylated-DNA--protein-cysteine methyltransferase"/>
    <property type="match status" value="1"/>
</dbReference>
<dbReference type="InterPro" id="IPR008332">
    <property type="entry name" value="MethylG_MeTrfase_N"/>
</dbReference>
<dbReference type="GO" id="GO:0032259">
    <property type="term" value="P:methylation"/>
    <property type="evidence" value="ECO:0007669"/>
    <property type="project" value="UniProtKB-KW"/>
</dbReference>
<dbReference type="RefSeq" id="WP_085796978.1">
    <property type="nucleotide sequence ID" value="NZ_FWFO01000003.1"/>
</dbReference>
<evidence type="ECO:0000256" key="10">
    <source>
        <dbReference type="ARBA" id="ARBA00023125"/>
    </source>
</evidence>
<feature type="domain" description="HTH araC/xylS-type" evidence="16">
    <location>
        <begin position="107"/>
        <end position="181"/>
    </location>
</feature>
<evidence type="ECO:0000256" key="8">
    <source>
        <dbReference type="ARBA" id="ARBA00022763"/>
    </source>
</evidence>
<evidence type="ECO:0000256" key="12">
    <source>
        <dbReference type="ARBA" id="ARBA00023204"/>
    </source>
</evidence>
<keyword evidence="7 15" id="KW-0479">Metal-binding</keyword>
<dbReference type="InterPro" id="IPR036631">
    <property type="entry name" value="MGMT_N_sf"/>
</dbReference>
<accession>A0A1Y5TBI0</accession>